<name>A0ABW6LXC5_9ACTN</name>
<proteinExistence type="predicted"/>
<accession>A0ABW6LXC5</accession>
<feature type="region of interest" description="Disordered" evidence="1">
    <location>
        <begin position="14"/>
        <end position="50"/>
    </location>
</feature>
<dbReference type="Proteomes" id="UP001601303">
    <property type="component" value="Unassembled WGS sequence"/>
</dbReference>
<evidence type="ECO:0000313" key="3">
    <source>
        <dbReference type="Proteomes" id="UP001601303"/>
    </source>
</evidence>
<dbReference type="EMBL" id="JBIAHM010000002">
    <property type="protein sequence ID" value="MFE9597942.1"/>
    <property type="molecule type" value="Genomic_DNA"/>
</dbReference>
<gene>
    <name evidence="2" type="ORF">ACFYNQ_05100</name>
</gene>
<reference evidence="2 3" key="1">
    <citation type="submission" date="2024-10" db="EMBL/GenBank/DDBJ databases">
        <title>The Natural Products Discovery Center: Release of the First 8490 Sequenced Strains for Exploring Actinobacteria Biosynthetic Diversity.</title>
        <authorList>
            <person name="Kalkreuter E."/>
            <person name="Kautsar S.A."/>
            <person name="Yang D."/>
            <person name="Bader C.D."/>
            <person name="Teijaro C.N."/>
            <person name="Fluegel L."/>
            <person name="Davis C.M."/>
            <person name="Simpson J.R."/>
            <person name="Lauterbach L."/>
            <person name="Steele A.D."/>
            <person name="Gui C."/>
            <person name="Meng S."/>
            <person name="Li G."/>
            <person name="Viehrig K."/>
            <person name="Ye F."/>
            <person name="Su P."/>
            <person name="Kiefer A.F."/>
            <person name="Nichols A."/>
            <person name="Cepeda A.J."/>
            <person name="Yan W."/>
            <person name="Fan B."/>
            <person name="Jiang Y."/>
            <person name="Adhikari A."/>
            <person name="Zheng C.-J."/>
            <person name="Schuster L."/>
            <person name="Cowan T.M."/>
            <person name="Smanski M.J."/>
            <person name="Chevrette M.G."/>
            <person name="De Carvalho L.P.S."/>
            <person name="Shen B."/>
        </authorList>
    </citation>
    <scope>NUCLEOTIDE SEQUENCE [LARGE SCALE GENOMIC DNA]</scope>
    <source>
        <strain evidence="2 3">NPDC006488</strain>
    </source>
</reference>
<evidence type="ECO:0008006" key="4">
    <source>
        <dbReference type="Google" id="ProtNLM"/>
    </source>
</evidence>
<keyword evidence="3" id="KW-1185">Reference proteome</keyword>
<sequence length="63" mass="6647">MPRAYVRADAGCGDDATWPDPTRTRGAARAAVTSARPAGRRDRAPTPGGNIAEIHCQVRMLAS</sequence>
<evidence type="ECO:0000313" key="2">
    <source>
        <dbReference type="EMBL" id="MFE9597942.1"/>
    </source>
</evidence>
<evidence type="ECO:0000256" key="1">
    <source>
        <dbReference type="SAM" id="MobiDB-lite"/>
    </source>
</evidence>
<dbReference type="RefSeq" id="WP_388102953.1">
    <property type="nucleotide sequence ID" value="NZ_JBIAHM010000002.1"/>
</dbReference>
<feature type="compositionally biased region" description="Low complexity" evidence="1">
    <location>
        <begin position="19"/>
        <end position="37"/>
    </location>
</feature>
<organism evidence="2 3">
    <name type="scientific">Streptomyces hokutonensis</name>
    <dbReference type="NCBI Taxonomy" id="1306990"/>
    <lineage>
        <taxon>Bacteria</taxon>
        <taxon>Bacillati</taxon>
        <taxon>Actinomycetota</taxon>
        <taxon>Actinomycetes</taxon>
        <taxon>Kitasatosporales</taxon>
        <taxon>Streptomycetaceae</taxon>
        <taxon>Streptomyces</taxon>
    </lineage>
</organism>
<comment type="caution">
    <text evidence="2">The sequence shown here is derived from an EMBL/GenBank/DDBJ whole genome shotgun (WGS) entry which is preliminary data.</text>
</comment>
<protein>
    <recommendedName>
        <fullName evidence="4">Transposase</fullName>
    </recommendedName>
</protein>